<evidence type="ECO:0000256" key="3">
    <source>
        <dbReference type="ARBA" id="ARBA00022475"/>
    </source>
</evidence>
<feature type="domain" description="ABC transmembrane type-1" evidence="8">
    <location>
        <begin position="80"/>
        <end position="289"/>
    </location>
</feature>
<reference evidence="9" key="1">
    <citation type="submission" date="2020-10" db="EMBL/GenBank/DDBJ databases">
        <authorList>
            <person name="Gilroy R."/>
        </authorList>
    </citation>
    <scope>NUCLEOTIDE SEQUENCE</scope>
    <source>
        <strain evidence="9">13361</strain>
    </source>
</reference>
<dbReference type="Gene3D" id="1.10.3720.10">
    <property type="entry name" value="MetI-like"/>
    <property type="match status" value="1"/>
</dbReference>
<sequence length="304" mass="34746">MKRNRNTIRVGLGERIFDVVNNLILLLIALSMLYPFVYVLAISLNDPNDSQLGGIWLYPRVLSLESYKIIFSDPSLLQALWISVSRTVLGTVLTVFGCSMFAYVFTRNEFVLYKPLKGFFFFAMFFGGGGLIPTYLLYLNLGLYDNFLVYIIPTIINLWYVTLFRTYFRSIPGELLEAARIDGAGEFAIYWRVLLPVSKPIIATITLFSAVAQWNSYRDTLYYTVDKNLRSLQYIVMEIIKKAEGSQMIDRAEMFEIFHGDASMADPVSLRMAITICTVVPIVMVYPFLQKHFMKGMMIGSMKG</sequence>
<evidence type="ECO:0000256" key="2">
    <source>
        <dbReference type="ARBA" id="ARBA00022448"/>
    </source>
</evidence>
<dbReference type="PANTHER" id="PTHR43744">
    <property type="entry name" value="ABC TRANSPORTER PERMEASE PROTEIN MG189-RELATED-RELATED"/>
    <property type="match status" value="1"/>
</dbReference>
<comment type="subcellular location">
    <subcellularLocation>
        <location evidence="1 7">Cell membrane</location>
        <topology evidence="1 7">Multi-pass membrane protein</topology>
    </subcellularLocation>
</comment>
<protein>
    <submittedName>
        <fullName evidence="9">Carbohydrate ABC transporter permease</fullName>
    </submittedName>
</protein>
<evidence type="ECO:0000256" key="6">
    <source>
        <dbReference type="ARBA" id="ARBA00023136"/>
    </source>
</evidence>
<feature type="transmembrane region" description="Helical" evidence="7">
    <location>
        <begin position="20"/>
        <end position="42"/>
    </location>
</feature>
<accession>A0A9D0Z2U9</accession>
<dbReference type="GO" id="GO:0005886">
    <property type="term" value="C:plasma membrane"/>
    <property type="evidence" value="ECO:0007669"/>
    <property type="project" value="UniProtKB-SubCell"/>
</dbReference>
<feature type="transmembrane region" description="Helical" evidence="7">
    <location>
        <begin position="268"/>
        <end position="289"/>
    </location>
</feature>
<dbReference type="PROSITE" id="PS50928">
    <property type="entry name" value="ABC_TM1"/>
    <property type="match status" value="1"/>
</dbReference>
<comment type="caution">
    <text evidence="9">The sequence shown here is derived from an EMBL/GenBank/DDBJ whole genome shotgun (WGS) entry which is preliminary data.</text>
</comment>
<dbReference type="AlphaFoldDB" id="A0A9D0Z2U9"/>
<feature type="transmembrane region" description="Helical" evidence="7">
    <location>
        <begin position="147"/>
        <end position="168"/>
    </location>
</feature>
<keyword evidence="3" id="KW-1003">Cell membrane</keyword>
<feature type="transmembrane region" description="Helical" evidence="7">
    <location>
        <begin position="189"/>
        <end position="212"/>
    </location>
</feature>
<comment type="similarity">
    <text evidence="7">Belongs to the binding-protein-dependent transport system permease family.</text>
</comment>
<evidence type="ECO:0000313" key="10">
    <source>
        <dbReference type="Proteomes" id="UP000886796"/>
    </source>
</evidence>
<keyword evidence="5 7" id="KW-1133">Transmembrane helix</keyword>
<dbReference type="InterPro" id="IPR000515">
    <property type="entry name" value="MetI-like"/>
</dbReference>
<evidence type="ECO:0000256" key="4">
    <source>
        <dbReference type="ARBA" id="ARBA00022692"/>
    </source>
</evidence>
<dbReference type="CDD" id="cd06261">
    <property type="entry name" value="TM_PBP2"/>
    <property type="match status" value="1"/>
</dbReference>
<evidence type="ECO:0000259" key="8">
    <source>
        <dbReference type="PROSITE" id="PS50928"/>
    </source>
</evidence>
<dbReference type="SUPFAM" id="SSF161098">
    <property type="entry name" value="MetI-like"/>
    <property type="match status" value="1"/>
</dbReference>
<dbReference type="Proteomes" id="UP000886796">
    <property type="component" value="Unassembled WGS sequence"/>
</dbReference>
<dbReference type="PANTHER" id="PTHR43744:SF9">
    <property type="entry name" value="POLYGALACTURONAN_RHAMNOGALACTURONAN TRANSPORT SYSTEM PERMEASE PROTEIN YTCP"/>
    <property type="match status" value="1"/>
</dbReference>
<dbReference type="InterPro" id="IPR035906">
    <property type="entry name" value="MetI-like_sf"/>
</dbReference>
<gene>
    <name evidence="9" type="ORF">IAB74_05275</name>
</gene>
<evidence type="ECO:0000256" key="7">
    <source>
        <dbReference type="RuleBase" id="RU363032"/>
    </source>
</evidence>
<keyword evidence="4 7" id="KW-0812">Transmembrane</keyword>
<reference evidence="9" key="2">
    <citation type="journal article" date="2021" name="PeerJ">
        <title>Extensive microbial diversity within the chicken gut microbiome revealed by metagenomics and culture.</title>
        <authorList>
            <person name="Gilroy R."/>
            <person name="Ravi A."/>
            <person name="Getino M."/>
            <person name="Pursley I."/>
            <person name="Horton D.L."/>
            <person name="Alikhan N.F."/>
            <person name="Baker D."/>
            <person name="Gharbi K."/>
            <person name="Hall N."/>
            <person name="Watson M."/>
            <person name="Adriaenssens E.M."/>
            <person name="Foster-Nyarko E."/>
            <person name="Jarju S."/>
            <person name="Secka A."/>
            <person name="Antonio M."/>
            <person name="Oren A."/>
            <person name="Chaudhuri R.R."/>
            <person name="La Ragione R."/>
            <person name="Hildebrand F."/>
            <person name="Pallen M.J."/>
        </authorList>
    </citation>
    <scope>NUCLEOTIDE SEQUENCE</scope>
    <source>
        <strain evidence="9">13361</strain>
    </source>
</reference>
<organism evidence="9 10">
    <name type="scientific">Candidatus Faecousia excrementigallinarum</name>
    <dbReference type="NCBI Taxonomy" id="2840806"/>
    <lineage>
        <taxon>Bacteria</taxon>
        <taxon>Bacillati</taxon>
        <taxon>Bacillota</taxon>
        <taxon>Clostridia</taxon>
        <taxon>Eubacteriales</taxon>
        <taxon>Oscillospiraceae</taxon>
        <taxon>Faecousia</taxon>
    </lineage>
</organism>
<proteinExistence type="inferred from homology"/>
<dbReference type="Pfam" id="PF00528">
    <property type="entry name" value="BPD_transp_1"/>
    <property type="match status" value="1"/>
</dbReference>
<keyword evidence="6 7" id="KW-0472">Membrane</keyword>
<feature type="transmembrane region" description="Helical" evidence="7">
    <location>
        <begin position="80"/>
        <end position="106"/>
    </location>
</feature>
<evidence type="ECO:0000256" key="5">
    <source>
        <dbReference type="ARBA" id="ARBA00022989"/>
    </source>
</evidence>
<feature type="transmembrane region" description="Helical" evidence="7">
    <location>
        <begin position="118"/>
        <end position="141"/>
    </location>
</feature>
<name>A0A9D0Z2U9_9FIRM</name>
<dbReference type="EMBL" id="DVFK01000075">
    <property type="protein sequence ID" value="HIQ67899.1"/>
    <property type="molecule type" value="Genomic_DNA"/>
</dbReference>
<evidence type="ECO:0000313" key="9">
    <source>
        <dbReference type="EMBL" id="HIQ67899.1"/>
    </source>
</evidence>
<keyword evidence="2 7" id="KW-0813">Transport</keyword>
<dbReference type="GO" id="GO:0055085">
    <property type="term" value="P:transmembrane transport"/>
    <property type="evidence" value="ECO:0007669"/>
    <property type="project" value="InterPro"/>
</dbReference>
<evidence type="ECO:0000256" key="1">
    <source>
        <dbReference type="ARBA" id="ARBA00004651"/>
    </source>
</evidence>